<dbReference type="PANTHER" id="PTHR43056">
    <property type="entry name" value="PEPTIDASE S9 PROLYL OLIGOPEPTIDASE"/>
    <property type="match status" value="1"/>
</dbReference>
<dbReference type="InterPro" id="IPR029058">
    <property type="entry name" value="AB_hydrolase_fold"/>
</dbReference>
<dbReference type="EMBL" id="SLXQ01000023">
    <property type="protein sequence ID" value="TCP42616.1"/>
    <property type="molecule type" value="Genomic_DNA"/>
</dbReference>
<evidence type="ECO:0000256" key="1">
    <source>
        <dbReference type="ARBA" id="ARBA00022801"/>
    </source>
</evidence>
<dbReference type="RefSeq" id="WP_207894795.1">
    <property type="nucleotide sequence ID" value="NZ_SLXQ01000023.1"/>
</dbReference>
<evidence type="ECO:0000313" key="4">
    <source>
        <dbReference type="Proteomes" id="UP000294911"/>
    </source>
</evidence>
<dbReference type="InterPro" id="IPR050585">
    <property type="entry name" value="Xaa-Pro_dipeptidyl-ppase/CocE"/>
</dbReference>
<dbReference type="Gene3D" id="2.60.120.260">
    <property type="entry name" value="Galactose-binding domain-like"/>
    <property type="match status" value="1"/>
</dbReference>
<dbReference type="Gene3D" id="1.10.3020.20">
    <property type="match status" value="1"/>
</dbReference>
<evidence type="ECO:0000313" key="3">
    <source>
        <dbReference type="EMBL" id="TCP42616.1"/>
    </source>
</evidence>
<dbReference type="Pfam" id="PF08530">
    <property type="entry name" value="PepX_C"/>
    <property type="match status" value="1"/>
</dbReference>
<dbReference type="SMART" id="SM00939">
    <property type="entry name" value="PepX_C"/>
    <property type="match status" value="1"/>
</dbReference>
<dbReference type="Gene3D" id="3.40.50.1820">
    <property type="entry name" value="alpha/beta hydrolase"/>
    <property type="match status" value="1"/>
</dbReference>
<keyword evidence="4" id="KW-1185">Reference proteome</keyword>
<gene>
    <name evidence="3" type="ORF">EV191_12315</name>
</gene>
<dbReference type="Proteomes" id="UP000294911">
    <property type="component" value="Unassembled WGS sequence"/>
</dbReference>
<dbReference type="InterPro" id="IPR000383">
    <property type="entry name" value="Xaa-Pro-like_dom"/>
</dbReference>
<name>A0A4V2SRD5_9PSEU</name>
<dbReference type="InterPro" id="IPR005674">
    <property type="entry name" value="CocE/Ser_esterase"/>
</dbReference>
<comment type="caution">
    <text evidence="3">The sequence shown here is derived from an EMBL/GenBank/DDBJ whole genome shotgun (WGS) entry which is preliminary data.</text>
</comment>
<dbReference type="GO" id="GO:0008239">
    <property type="term" value="F:dipeptidyl-peptidase activity"/>
    <property type="evidence" value="ECO:0007669"/>
    <property type="project" value="InterPro"/>
</dbReference>
<evidence type="ECO:0000259" key="2">
    <source>
        <dbReference type="SMART" id="SM00939"/>
    </source>
</evidence>
<organism evidence="3 4">
    <name type="scientific">Tamaricihabitans halophyticus</name>
    <dbReference type="NCBI Taxonomy" id="1262583"/>
    <lineage>
        <taxon>Bacteria</taxon>
        <taxon>Bacillati</taxon>
        <taxon>Actinomycetota</taxon>
        <taxon>Actinomycetes</taxon>
        <taxon>Pseudonocardiales</taxon>
        <taxon>Pseudonocardiaceae</taxon>
        <taxon>Tamaricihabitans</taxon>
    </lineage>
</organism>
<dbReference type="InterPro" id="IPR008979">
    <property type="entry name" value="Galactose-bd-like_sf"/>
</dbReference>
<dbReference type="AlphaFoldDB" id="A0A4V2SRD5"/>
<reference evidence="3 4" key="1">
    <citation type="submission" date="2019-03" db="EMBL/GenBank/DDBJ databases">
        <title>Genomic Encyclopedia of Type Strains, Phase IV (KMG-IV): sequencing the most valuable type-strain genomes for metagenomic binning, comparative biology and taxonomic classification.</title>
        <authorList>
            <person name="Goeker M."/>
        </authorList>
    </citation>
    <scope>NUCLEOTIDE SEQUENCE [LARGE SCALE GENOMIC DNA]</scope>
    <source>
        <strain evidence="3 4">DSM 45765</strain>
    </source>
</reference>
<dbReference type="SUPFAM" id="SSF53474">
    <property type="entry name" value="alpha/beta-Hydrolases"/>
    <property type="match status" value="1"/>
</dbReference>
<dbReference type="InterPro" id="IPR013736">
    <property type="entry name" value="Xaa-Pro_dipept_C"/>
</dbReference>
<protein>
    <recommendedName>
        <fullName evidence="2">Xaa-Pro dipeptidyl-peptidase C-terminal domain-containing protein</fullName>
    </recommendedName>
</protein>
<sequence>MHGDVNGYTRSEARDGMLVDWQVPIPMDDGLELRADIFRPQEQGRHPVILSYGPYGKGSPFQLAYPSYWAAMVEEFPEITLDSSGAYQNYEVVDPQRWVPDGYAIVRVDSRGAGCSPGILDVLSTRETMDLHDCIEWASEQPWSTGRVGLCGISYYTIIGWLVAGTQPPSLSAMVAWEGVADLYRDACYHGGIPSRFAELWYPGEVLPVQYGQGERSFHNPHTGQSAAGPVTLPEDELALNRTEVAAEISARPLEDSWYTTRSAEWSKIRVPFLSAANWGGQGLHSRGNFEAFMNATAPQKWLEVHGLEHWTLFYTDYGISLQKRFLDHFLKGEDNGWDNEPPVRLQVRHVDGSTFERHETEWPIERTQWTDLYLECQGKSLTNQPAAKTGSVNFDAPGRGITFWSPPFEQDTEITGPMAATLFVSSSTSDADIFTVVHVVRPDGTEVVLRGSLDEYTPIAQGWLRASHRELDDQRSLPYRPFHTHRTPAPLTPGKIYELAVEIWPTSIIVPRGYRIACTIRSTDYEYTERLDELASEPPYPGAGCGPCLHGTPLDRGTEIARAQVSVHSGPRNQSKLIVPIVPATR</sequence>
<accession>A0A4V2SRD5</accession>
<dbReference type="SUPFAM" id="SSF49785">
    <property type="entry name" value="Galactose-binding domain-like"/>
    <property type="match status" value="1"/>
</dbReference>
<dbReference type="NCBIfam" id="TIGR00976">
    <property type="entry name" value="CocE_NonD"/>
    <property type="match status" value="1"/>
</dbReference>
<proteinExistence type="predicted"/>
<feature type="domain" description="Xaa-Pro dipeptidyl-peptidase C-terminal" evidence="2">
    <location>
        <begin position="324"/>
        <end position="579"/>
    </location>
</feature>
<keyword evidence="1" id="KW-0378">Hydrolase</keyword>
<dbReference type="Pfam" id="PF02129">
    <property type="entry name" value="Peptidase_S15"/>
    <property type="match status" value="1"/>
</dbReference>
<dbReference type="PANTHER" id="PTHR43056:SF10">
    <property type="entry name" value="COCE_NOND FAMILY, PUTATIVE (AFU_ORTHOLOGUE AFUA_7G00600)-RELATED"/>
    <property type="match status" value="1"/>
</dbReference>